<dbReference type="GO" id="GO:0004156">
    <property type="term" value="F:dihydropteroate synthase activity"/>
    <property type="evidence" value="ECO:0007669"/>
    <property type="project" value="TreeGrafter"/>
</dbReference>
<evidence type="ECO:0000313" key="3">
    <source>
        <dbReference type="EMBL" id="AGB49235.1"/>
    </source>
</evidence>
<dbReference type="InterPro" id="IPR011005">
    <property type="entry name" value="Dihydropteroate_synth-like_sf"/>
</dbReference>
<dbReference type="PROSITE" id="PS50972">
    <property type="entry name" value="PTERIN_BINDING"/>
    <property type="match status" value="1"/>
</dbReference>
<dbReference type="Gene3D" id="3.20.20.20">
    <property type="entry name" value="Dihydropteroate synthase-like"/>
    <property type="match status" value="1"/>
</dbReference>
<sequence>MNVLIATGKLAEGTVRKAVGSKAHIMVLDIDIAAFITPRRLIEALKKGSAQKHYDIIFVPGLVSGNFSKAVEELGSKIYLGPKHAYDLGYVLDFVGKIEFSTNIPACELLADVRKKLAMEKVEQLEASCEPLMCIRDVKLGGGSRMKVLAEIVDATGMETTALEKKIMAFTNYGADMIDLGASLNATPDDVERTIRVARKVTTLPISIDTLDPALLRRAIETGVDLVLSLNNSNLNEIGPLAASAEVTVVVIPDSCEELGSLVKNIEKAKELGIRKIIADPVLDPIGHGIAGSIVRYYEFQRYLPEIPVFFGAGNVTELLDVDSHGVNATLCGIAADLGASILFTPEYSNKTQGSIRELKIASQMMILAMERQSSPKDLGIDLIVVKEKRRRTDSDMPLKFTTAKENRMWKIDPAGSVGIGIIPHEERRGEGLIVAKHTTSTIVGTNAKAVFDTLVDLQLVSTLEHAGYLGRELKKAEIALRFNRSYAQDDEF</sequence>
<keyword evidence="4" id="KW-1185">Reference proteome</keyword>
<dbReference type="HOGENOM" id="CLU_041129_0_0_2"/>
<dbReference type="InterPro" id="IPR045031">
    <property type="entry name" value="DHP_synth-like"/>
</dbReference>
<organism evidence="3 4">
    <name type="scientific">Methanomethylovorans hollandica (strain DSM 15978 / NBRC 107637 / DMS1)</name>
    <dbReference type="NCBI Taxonomy" id="867904"/>
    <lineage>
        <taxon>Archaea</taxon>
        <taxon>Methanobacteriati</taxon>
        <taxon>Methanobacteriota</taxon>
        <taxon>Stenosarchaea group</taxon>
        <taxon>Methanomicrobia</taxon>
        <taxon>Methanosarcinales</taxon>
        <taxon>Methanosarcinaceae</taxon>
        <taxon>Methanomethylovorans</taxon>
    </lineage>
</organism>
<dbReference type="InterPro" id="IPR025595">
    <property type="entry name" value="PterinBD-DUF4346"/>
</dbReference>
<dbReference type="STRING" id="867904.Metho_0996"/>
<reference evidence="4" key="1">
    <citation type="submission" date="2012-02" db="EMBL/GenBank/DDBJ databases">
        <title>Complete sequence of chromosome of Methanomethylovorans hollandica DSM 15978.</title>
        <authorList>
            <person name="Lucas S."/>
            <person name="Copeland A."/>
            <person name="Lapidus A."/>
            <person name="Glavina del Rio T."/>
            <person name="Dalin E."/>
            <person name="Tice H."/>
            <person name="Bruce D."/>
            <person name="Goodwin L."/>
            <person name="Pitluck S."/>
            <person name="Peters L."/>
            <person name="Mikhailova N."/>
            <person name="Held B."/>
            <person name="Kyrpides N."/>
            <person name="Mavromatis K."/>
            <person name="Ivanova N."/>
            <person name="Brettin T."/>
            <person name="Detter J.C."/>
            <person name="Han C."/>
            <person name="Larimer F."/>
            <person name="Land M."/>
            <person name="Hauser L."/>
            <person name="Markowitz V."/>
            <person name="Cheng J.-F."/>
            <person name="Hugenholtz P."/>
            <person name="Woyke T."/>
            <person name="Wu D."/>
            <person name="Spring S."/>
            <person name="Schroeder M."/>
            <person name="Brambilla E."/>
            <person name="Klenk H.-P."/>
            <person name="Eisen J.A."/>
        </authorList>
    </citation>
    <scope>NUCLEOTIDE SEQUENCE [LARGE SCALE GENOMIC DNA]</scope>
    <source>
        <strain evidence="4">DSM 15978 / NBRC 107637 / DMS1</strain>
    </source>
</reference>
<dbReference type="InterPro" id="IPR000489">
    <property type="entry name" value="Pterin-binding_dom"/>
</dbReference>
<dbReference type="RefSeq" id="WP_015324402.1">
    <property type="nucleotide sequence ID" value="NC_019977.1"/>
</dbReference>
<keyword evidence="1" id="KW-0484">Methanogenesis</keyword>
<evidence type="ECO:0000259" key="2">
    <source>
        <dbReference type="PROSITE" id="PS50972"/>
    </source>
</evidence>
<dbReference type="GO" id="GO:0046654">
    <property type="term" value="P:tetrahydrofolate biosynthetic process"/>
    <property type="evidence" value="ECO:0007669"/>
    <property type="project" value="TreeGrafter"/>
</dbReference>
<dbReference type="EMBL" id="CP003362">
    <property type="protein sequence ID" value="AGB49235.1"/>
    <property type="molecule type" value="Genomic_DNA"/>
</dbReference>
<dbReference type="GO" id="GO:0015948">
    <property type="term" value="P:methanogenesis"/>
    <property type="evidence" value="ECO:0007669"/>
    <property type="project" value="UniProtKB-KW"/>
</dbReference>
<dbReference type="PANTHER" id="PTHR20941">
    <property type="entry name" value="FOLATE SYNTHESIS PROTEINS"/>
    <property type="match status" value="1"/>
</dbReference>
<accession>L0KX17</accession>
<dbReference type="InterPro" id="IPR005236">
    <property type="entry name" value="Dihydropt_synth"/>
</dbReference>
<evidence type="ECO:0000313" key="4">
    <source>
        <dbReference type="Proteomes" id="UP000010866"/>
    </source>
</evidence>
<dbReference type="Pfam" id="PF03599">
    <property type="entry name" value="CdhD"/>
    <property type="match status" value="1"/>
</dbReference>
<feature type="domain" description="Pterin-binding" evidence="2">
    <location>
        <begin position="130"/>
        <end position="367"/>
    </location>
</feature>
<protein>
    <submittedName>
        <fullName evidence="3">Dihydropteroate synthase-related protein</fullName>
    </submittedName>
</protein>
<name>L0KX17_METHD</name>
<dbReference type="InterPro" id="IPR016041">
    <property type="entry name" value="Ac-CoA_synth_d_su_TIM-brl"/>
</dbReference>
<dbReference type="Pfam" id="PF14251">
    <property type="entry name" value="PterinBD-DUF4346"/>
    <property type="match status" value="1"/>
</dbReference>
<dbReference type="GeneID" id="14406805"/>
<evidence type="ECO:0000256" key="1">
    <source>
        <dbReference type="ARBA" id="ARBA00022994"/>
    </source>
</evidence>
<dbReference type="KEGG" id="mhz:Metho_0996"/>
<gene>
    <name evidence="3" type="ordered locus">Metho_0996</name>
</gene>
<dbReference type="OrthoDB" id="70327at2157"/>
<dbReference type="PANTHER" id="PTHR20941:SF1">
    <property type="entry name" value="FOLIC ACID SYNTHESIS PROTEIN FOL1"/>
    <property type="match status" value="1"/>
</dbReference>
<dbReference type="NCBIfam" id="TIGR00284">
    <property type="entry name" value="dihydropteroate synthase-like protein"/>
    <property type="match status" value="1"/>
</dbReference>
<dbReference type="SUPFAM" id="SSF51717">
    <property type="entry name" value="Dihydropteroate synthetase-like"/>
    <property type="match status" value="1"/>
</dbReference>
<proteinExistence type="predicted"/>
<dbReference type="Proteomes" id="UP000010866">
    <property type="component" value="Chromosome"/>
</dbReference>
<dbReference type="AlphaFoldDB" id="L0KX17"/>